<keyword evidence="5" id="KW-0539">Nucleus</keyword>
<keyword evidence="7" id="KW-0239">DNA-directed DNA polymerase</keyword>
<dbReference type="PANTHER" id="PTHR33223">
    <property type="entry name" value="CCHC-TYPE DOMAIN-CONTAINING PROTEIN"/>
    <property type="match status" value="1"/>
</dbReference>
<evidence type="ECO:0000313" key="8">
    <source>
        <dbReference type="Proteomes" id="UP000634136"/>
    </source>
</evidence>
<dbReference type="AlphaFoldDB" id="A0A834TGA7"/>
<dbReference type="InterPro" id="IPR036879">
    <property type="entry name" value="TF_MADSbox_sf"/>
</dbReference>
<dbReference type="OrthoDB" id="1689420at2759"/>
<accession>A0A834TGA7</accession>
<comment type="subcellular location">
    <subcellularLocation>
        <location evidence="1">Nucleus</location>
    </subcellularLocation>
</comment>
<evidence type="ECO:0000256" key="1">
    <source>
        <dbReference type="ARBA" id="ARBA00004123"/>
    </source>
</evidence>
<dbReference type="Pfam" id="PF00319">
    <property type="entry name" value="SRF-TF"/>
    <property type="match status" value="1"/>
</dbReference>
<organism evidence="7 8">
    <name type="scientific">Senna tora</name>
    <dbReference type="NCBI Taxonomy" id="362788"/>
    <lineage>
        <taxon>Eukaryota</taxon>
        <taxon>Viridiplantae</taxon>
        <taxon>Streptophyta</taxon>
        <taxon>Embryophyta</taxon>
        <taxon>Tracheophyta</taxon>
        <taxon>Spermatophyta</taxon>
        <taxon>Magnoliopsida</taxon>
        <taxon>eudicotyledons</taxon>
        <taxon>Gunneridae</taxon>
        <taxon>Pentapetalae</taxon>
        <taxon>rosids</taxon>
        <taxon>fabids</taxon>
        <taxon>Fabales</taxon>
        <taxon>Fabaceae</taxon>
        <taxon>Caesalpinioideae</taxon>
        <taxon>Cassia clade</taxon>
        <taxon>Senna</taxon>
    </lineage>
</organism>
<dbReference type="Pfam" id="PF03732">
    <property type="entry name" value="Retrotrans_gag"/>
    <property type="match status" value="1"/>
</dbReference>
<keyword evidence="3" id="KW-0238">DNA-binding</keyword>
<keyword evidence="7" id="KW-0808">Transferase</keyword>
<dbReference type="GO" id="GO:0003677">
    <property type="term" value="F:DNA binding"/>
    <property type="evidence" value="ECO:0007669"/>
    <property type="project" value="UniProtKB-KW"/>
</dbReference>
<proteinExistence type="predicted"/>
<evidence type="ECO:0000313" key="7">
    <source>
        <dbReference type="EMBL" id="KAF7820389.1"/>
    </source>
</evidence>
<keyword evidence="4" id="KW-0804">Transcription</keyword>
<evidence type="ECO:0000256" key="2">
    <source>
        <dbReference type="ARBA" id="ARBA00023015"/>
    </source>
</evidence>
<dbReference type="SMART" id="SM00432">
    <property type="entry name" value="MADS"/>
    <property type="match status" value="1"/>
</dbReference>
<dbReference type="Proteomes" id="UP000634136">
    <property type="component" value="Unassembled WGS sequence"/>
</dbReference>
<dbReference type="PROSITE" id="PS50066">
    <property type="entry name" value="MADS_BOX_2"/>
    <property type="match status" value="1"/>
</dbReference>
<dbReference type="InterPro" id="IPR005162">
    <property type="entry name" value="Retrotrans_gag_dom"/>
</dbReference>
<name>A0A834TGA7_9FABA</name>
<evidence type="ECO:0000259" key="6">
    <source>
        <dbReference type="PROSITE" id="PS50066"/>
    </source>
</evidence>
<sequence length="404" mass="46752">MAMEALLKGLRAAYIETVLKFQLHILRTMGTREKVKPEYITDDDKRKVSFKKREGGFMKKAKKEPSILCGVHEEEGFMKKWSYEDYEEEISRLTINYMGRYADPTMVSDNAFHLMMRVDQNLMEMDRVMEINPISESIAEEKTLREHAAPQVNQAPLCIATPTLQAPLELKSGLIHLLPKFRGLMKEDPYQHLKEFHVVCSSIKPERVTEEQIKLRAFPFSLDGAAKEWLFYQPAGSITSWEGMMRLFLDRYFPSSRVINVRRDICGIKQKDPELKLKQLPKHLKHAFLEAQVEEERLITALREYKEAIGRVITDVKGFNSSTFLQRIVLEQNYKSIQEAQNHLNPPMMEVFKKEFQKLLDTNMNYPVLDSKIGGKLQWVPKKTGVAVMKSSELGDNIVPKPPD</sequence>
<dbReference type="GO" id="GO:0046983">
    <property type="term" value="F:protein dimerization activity"/>
    <property type="evidence" value="ECO:0007669"/>
    <property type="project" value="InterPro"/>
</dbReference>
<dbReference type="GO" id="GO:0003887">
    <property type="term" value="F:DNA-directed DNA polymerase activity"/>
    <property type="evidence" value="ECO:0007669"/>
    <property type="project" value="UniProtKB-KW"/>
</dbReference>
<dbReference type="Gene3D" id="3.40.1810.10">
    <property type="entry name" value="Transcription factor, MADS-box"/>
    <property type="match status" value="1"/>
</dbReference>
<evidence type="ECO:0000256" key="3">
    <source>
        <dbReference type="ARBA" id="ARBA00023125"/>
    </source>
</evidence>
<reference evidence="7" key="1">
    <citation type="submission" date="2020-09" db="EMBL/GenBank/DDBJ databases">
        <title>Genome-Enabled Discovery of Anthraquinone Biosynthesis in Senna tora.</title>
        <authorList>
            <person name="Kang S.-H."/>
            <person name="Pandey R.P."/>
            <person name="Lee C.-M."/>
            <person name="Sim J.-S."/>
            <person name="Jeong J.-T."/>
            <person name="Choi B.-S."/>
            <person name="Jung M."/>
            <person name="Ginzburg D."/>
            <person name="Zhao K."/>
            <person name="Won S.Y."/>
            <person name="Oh T.-J."/>
            <person name="Yu Y."/>
            <person name="Kim N.-H."/>
            <person name="Lee O.R."/>
            <person name="Lee T.-H."/>
            <person name="Bashyal P."/>
            <person name="Kim T.-S."/>
            <person name="Lee W.-H."/>
            <person name="Kawkins C."/>
            <person name="Kim C.-K."/>
            <person name="Kim J.S."/>
            <person name="Ahn B.O."/>
            <person name="Rhee S.Y."/>
            <person name="Sohng J.K."/>
        </authorList>
    </citation>
    <scope>NUCLEOTIDE SEQUENCE</scope>
    <source>
        <tissue evidence="7">Leaf</tissue>
    </source>
</reference>
<dbReference type="InterPro" id="IPR002100">
    <property type="entry name" value="TF_MADSbox"/>
</dbReference>
<dbReference type="SUPFAM" id="SSF55455">
    <property type="entry name" value="SRF-like"/>
    <property type="match status" value="1"/>
</dbReference>
<keyword evidence="2" id="KW-0805">Transcription regulation</keyword>
<evidence type="ECO:0000256" key="4">
    <source>
        <dbReference type="ARBA" id="ARBA00023163"/>
    </source>
</evidence>
<protein>
    <submittedName>
        <fullName evidence="7">DNA-directed DNA polymerase</fullName>
    </submittedName>
</protein>
<keyword evidence="7" id="KW-0548">Nucleotidyltransferase</keyword>
<evidence type="ECO:0000256" key="5">
    <source>
        <dbReference type="ARBA" id="ARBA00023242"/>
    </source>
</evidence>
<dbReference type="GO" id="GO:0005634">
    <property type="term" value="C:nucleus"/>
    <property type="evidence" value="ECO:0007669"/>
    <property type="project" value="UniProtKB-SubCell"/>
</dbReference>
<dbReference type="EMBL" id="JAAIUW010000008">
    <property type="protein sequence ID" value="KAF7820389.1"/>
    <property type="molecule type" value="Genomic_DNA"/>
</dbReference>
<comment type="caution">
    <text evidence="7">The sequence shown here is derived from an EMBL/GenBank/DDBJ whole genome shotgun (WGS) entry which is preliminary data.</text>
</comment>
<gene>
    <name evidence="7" type="ORF">G2W53_025844</name>
</gene>
<feature type="domain" description="MADS-box" evidence="6">
    <location>
        <begin position="30"/>
        <end position="63"/>
    </location>
</feature>
<keyword evidence="8" id="KW-1185">Reference proteome</keyword>
<dbReference type="PANTHER" id="PTHR33223:SF3">
    <property type="match status" value="1"/>
</dbReference>